<gene>
    <name evidence="2" type="ORF">WA026_022660</name>
</gene>
<dbReference type="Proteomes" id="UP001431783">
    <property type="component" value="Unassembled WGS sequence"/>
</dbReference>
<protein>
    <submittedName>
        <fullName evidence="2">Uncharacterized protein</fullName>
    </submittedName>
</protein>
<name>A0AAW1U7R8_9CUCU</name>
<dbReference type="EMBL" id="JARQZJ010000050">
    <property type="protein sequence ID" value="KAK9878590.1"/>
    <property type="molecule type" value="Genomic_DNA"/>
</dbReference>
<evidence type="ECO:0000313" key="3">
    <source>
        <dbReference type="Proteomes" id="UP001431783"/>
    </source>
</evidence>
<dbReference type="AlphaFoldDB" id="A0AAW1U7R8"/>
<comment type="caution">
    <text evidence="2">The sequence shown here is derived from an EMBL/GenBank/DDBJ whole genome shotgun (WGS) entry which is preliminary data.</text>
</comment>
<reference evidence="2 3" key="1">
    <citation type="submission" date="2023-03" db="EMBL/GenBank/DDBJ databases">
        <title>Genome insight into feeding habits of ladybird beetles.</title>
        <authorList>
            <person name="Li H.-S."/>
            <person name="Huang Y.-H."/>
            <person name="Pang H."/>
        </authorList>
    </citation>
    <scope>NUCLEOTIDE SEQUENCE [LARGE SCALE GENOMIC DNA]</scope>
    <source>
        <strain evidence="2">SYSU_2023b</strain>
        <tissue evidence="2">Whole body</tissue>
    </source>
</reference>
<accession>A0AAW1U7R8</accession>
<evidence type="ECO:0000256" key="1">
    <source>
        <dbReference type="SAM" id="MobiDB-lite"/>
    </source>
</evidence>
<feature type="region of interest" description="Disordered" evidence="1">
    <location>
        <begin position="40"/>
        <end position="60"/>
    </location>
</feature>
<keyword evidence="3" id="KW-1185">Reference proteome</keyword>
<evidence type="ECO:0000313" key="2">
    <source>
        <dbReference type="EMBL" id="KAK9878590.1"/>
    </source>
</evidence>
<sequence length="78" mass="8612">MEMCSEIHETSSAKNLEKQHTNLQLTPVVQQIEACLNSRHDGDANPLTPGHFSIGRPIESPLGAITDTGFTRGFHLER</sequence>
<proteinExistence type="predicted"/>
<organism evidence="2 3">
    <name type="scientific">Henosepilachna vigintioctopunctata</name>
    <dbReference type="NCBI Taxonomy" id="420089"/>
    <lineage>
        <taxon>Eukaryota</taxon>
        <taxon>Metazoa</taxon>
        <taxon>Ecdysozoa</taxon>
        <taxon>Arthropoda</taxon>
        <taxon>Hexapoda</taxon>
        <taxon>Insecta</taxon>
        <taxon>Pterygota</taxon>
        <taxon>Neoptera</taxon>
        <taxon>Endopterygota</taxon>
        <taxon>Coleoptera</taxon>
        <taxon>Polyphaga</taxon>
        <taxon>Cucujiformia</taxon>
        <taxon>Coccinelloidea</taxon>
        <taxon>Coccinellidae</taxon>
        <taxon>Epilachninae</taxon>
        <taxon>Epilachnini</taxon>
        <taxon>Henosepilachna</taxon>
    </lineage>
</organism>